<dbReference type="RefSeq" id="WP_075820568.1">
    <property type="nucleotide sequence ID" value="NZ_CAJUTZ010000083.1"/>
</dbReference>
<dbReference type="AlphaFoldDB" id="A0A1U7NE51"/>
<comment type="caution">
    <text evidence="1">The sequence shown here is derived from an EMBL/GenBank/DDBJ whole genome shotgun (WGS) entry which is preliminary data.</text>
</comment>
<dbReference type="GeneID" id="82203411"/>
<accession>A0A1U7NE51</accession>
<dbReference type="EMBL" id="MPJW01000189">
    <property type="protein sequence ID" value="OLU37794.1"/>
    <property type="molecule type" value="Genomic_DNA"/>
</dbReference>
<reference evidence="1 2" key="1">
    <citation type="submission" date="2016-11" db="EMBL/GenBank/DDBJ databases">
        <title>Description of two novel members of the family Erysipelotrichaceae: Ileibacterium lipovorans gen. nov., sp. nov. and Dubosiella newyorkensis, gen. nov., sp. nov.</title>
        <authorList>
            <person name="Cox L.M."/>
            <person name="Sohn J."/>
            <person name="Tyrrell K.L."/>
            <person name="Citron D.M."/>
            <person name="Lawson P.A."/>
            <person name="Patel N.B."/>
            <person name="Iizumi T."/>
            <person name="Perez-Perez G.I."/>
            <person name="Goldstein E.J."/>
            <person name="Blaser M.J."/>
        </authorList>
    </citation>
    <scope>NUCLEOTIDE SEQUENCE [LARGE SCALE GENOMIC DNA]</scope>
    <source>
        <strain evidence="1 2">NYU-BL-A3</strain>
    </source>
</reference>
<dbReference type="Proteomes" id="UP000186341">
    <property type="component" value="Unassembled WGS sequence"/>
</dbReference>
<dbReference type="InterPro" id="IPR010148">
    <property type="entry name" value="CRISPR-assoc_prot_CT1975"/>
</dbReference>
<dbReference type="NCBIfam" id="TIGR01869">
    <property type="entry name" value="casC_Cse4"/>
    <property type="match status" value="1"/>
</dbReference>
<proteinExistence type="predicted"/>
<keyword evidence="2" id="KW-1185">Reference proteome</keyword>
<dbReference type="OrthoDB" id="6063at2"/>
<name>A0A1U7NE51_9FIRM</name>
<gene>
    <name evidence="1" type="ORF">BO222_09590</name>
</gene>
<protein>
    <submittedName>
        <fullName evidence="1">Type I-E CRISPR-associated protein Cas7/Cse4/CasC</fullName>
    </submittedName>
</protein>
<sequence>MDNKRIYVDIHALQIVPPSCINRDDTGAPKTCIYGGTMRSRVSSQSWKRSIREEFKELYPDETGIRTKKIVGMVKDEILLQDPAFTEEKAAKAAQTALTNAGLKIKDAEKGTDALMFMSKKQASALAELVVKGEKDKKEYKKALAGNPSIDMALFGRMVASDPSLNYDAACQVSHAISTHETPTEFDYFTAVDDLSEDTSGAGHIGITEFNSSTLYRYATINVMELYRSLGMKAPEAVGAFVKAFIKSMPSGKINSFANGTLPSSVYITVRDDQPVTLVGAFEKAIPASSEGYLERSEDRLIQHANKLTSSFVKEPYKSFVIGDGLEGLAKPVRIEEAVENLEEEIKNLLENGGC</sequence>
<dbReference type="Pfam" id="PF09344">
    <property type="entry name" value="Cas_CT1975"/>
    <property type="match status" value="1"/>
</dbReference>
<evidence type="ECO:0000313" key="1">
    <source>
        <dbReference type="EMBL" id="OLU37794.1"/>
    </source>
</evidence>
<evidence type="ECO:0000313" key="2">
    <source>
        <dbReference type="Proteomes" id="UP000186341"/>
    </source>
</evidence>
<organism evidence="1 2">
    <name type="scientific">Ileibacterium valens</name>
    <dbReference type="NCBI Taxonomy" id="1862668"/>
    <lineage>
        <taxon>Bacteria</taxon>
        <taxon>Bacillati</taxon>
        <taxon>Bacillota</taxon>
        <taxon>Erysipelotrichia</taxon>
        <taxon>Erysipelotrichales</taxon>
        <taxon>Erysipelotrichaceae</taxon>
        <taxon>Ileibacterium</taxon>
    </lineage>
</organism>